<dbReference type="InterPro" id="IPR050722">
    <property type="entry name" value="Pyruvate:ferred/Flavod_OxRd"/>
</dbReference>
<feature type="binding site" evidence="17">
    <location>
        <position position="1114"/>
    </location>
    <ligand>
        <name>[4Fe-4S] cluster</name>
        <dbReference type="ChEBI" id="CHEBI:49883"/>
        <label>3</label>
    </ligand>
</feature>
<dbReference type="SMART" id="SM00890">
    <property type="entry name" value="EKR"/>
    <property type="match status" value="1"/>
</dbReference>
<dbReference type="Pfam" id="PF10371">
    <property type="entry name" value="EKR"/>
    <property type="match status" value="1"/>
</dbReference>
<proteinExistence type="inferred from homology"/>
<feature type="binding site" evidence="17">
    <location>
        <position position="866"/>
    </location>
    <ligand>
        <name>[4Fe-4S] cluster</name>
        <dbReference type="ChEBI" id="CHEBI:49883"/>
        <label>3</label>
    </ligand>
</feature>
<dbReference type="SUPFAM" id="SSF54862">
    <property type="entry name" value="4Fe-4S ferredoxins"/>
    <property type="match status" value="1"/>
</dbReference>
<dbReference type="InterPro" id="IPR011895">
    <property type="entry name" value="Pyrv_flavodox_OxRed"/>
</dbReference>
<feature type="binding site" evidence="15">
    <location>
        <begin position="1005"/>
        <end position="1008"/>
    </location>
    <ligand>
        <name>thiamine diphosphate</name>
        <dbReference type="ChEBI" id="CHEBI:58937"/>
    </ligand>
</feature>
<keyword evidence="5" id="KW-0677">Repeat</keyword>
<feature type="site" description="Important for catalytic activity" evidence="16">
    <location>
        <position position="114"/>
    </location>
</feature>
<dbReference type="SUPFAM" id="SSF53323">
    <property type="entry name" value="Pyruvate-ferredoxin oxidoreductase, PFOR, domain III"/>
    <property type="match status" value="1"/>
</dbReference>
<keyword evidence="4 17" id="KW-0479">Metal-binding</keyword>
<dbReference type="SUPFAM" id="SSF52518">
    <property type="entry name" value="Thiamin diphosphate-binding fold (THDP-binding)"/>
    <property type="match status" value="2"/>
</dbReference>
<keyword evidence="9 17" id="KW-0411">Iron-sulfur</keyword>
<dbReference type="PANTHER" id="PTHR32154">
    <property type="entry name" value="PYRUVATE-FLAVODOXIN OXIDOREDUCTASE-RELATED"/>
    <property type="match status" value="1"/>
</dbReference>
<dbReference type="Proteomes" id="UP000662314">
    <property type="component" value="Unassembled WGS sequence"/>
</dbReference>
<comment type="caution">
    <text evidence="19">The sequence shown here is derived from an EMBL/GenBank/DDBJ whole genome shotgun (WGS) entry which is preliminary data.</text>
</comment>
<dbReference type="GO" id="GO:0022900">
    <property type="term" value="P:electron transport chain"/>
    <property type="evidence" value="ECO:0007669"/>
    <property type="project" value="InterPro"/>
</dbReference>
<dbReference type="PANTHER" id="PTHR32154:SF0">
    <property type="entry name" value="PYRUVATE-FLAVODOXIN OXIDOREDUCTASE-RELATED"/>
    <property type="match status" value="1"/>
</dbReference>
<keyword evidence="10" id="KW-0535">Nitrogen fixation</keyword>
<keyword evidence="6 14" id="KW-0249">Electron transport</keyword>
<feature type="binding site" evidence="15">
    <location>
        <position position="31"/>
    </location>
    <ligand>
        <name>pyruvate</name>
        <dbReference type="ChEBI" id="CHEBI:15361"/>
    </ligand>
</feature>
<dbReference type="Pfam" id="PF02775">
    <property type="entry name" value="TPP_enzyme_C"/>
    <property type="match status" value="1"/>
</dbReference>
<dbReference type="RefSeq" id="WP_214430508.1">
    <property type="nucleotide sequence ID" value="NZ_CAWPUQ010000110.1"/>
</dbReference>
<evidence type="ECO:0000256" key="3">
    <source>
        <dbReference type="ARBA" id="ARBA00022485"/>
    </source>
</evidence>
<keyword evidence="19" id="KW-0670">Pyruvate</keyword>
<evidence type="ECO:0000256" key="17">
    <source>
        <dbReference type="PIRSR" id="PIRSR000159-50"/>
    </source>
</evidence>
<comment type="function">
    <text evidence="12">Oxidoreductase required for the transfer of electrons from pyruvate to flavodoxin, which reduces nitrogenase.</text>
</comment>
<feature type="binding site" evidence="17">
    <location>
        <position position="774"/>
    </location>
    <ligand>
        <name>[4Fe-4S] cluster</name>
        <dbReference type="ChEBI" id="CHEBI:49883"/>
        <label>1</label>
    </ligand>
</feature>
<dbReference type="PROSITE" id="PS00198">
    <property type="entry name" value="4FE4S_FER_1"/>
    <property type="match status" value="1"/>
</dbReference>
<keyword evidence="2 14" id="KW-0813">Transport</keyword>
<evidence type="ECO:0000256" key="10">
    <source>
        <dbReference type="ARBA" id="ARBA00023231"/>
    </source>
</evidence>
<name>A0A8J7LDH2_9NOST</name>
<dbReference type="FunFam" id="3.40.50.970:FF:000012">
    <property type="entry name" value="Pyruvate:ferredoxin (Flavodoxin) oxidoreductase"/>
    <property type="match status" value="1"/>
</dbReference>
<feature type="binding site" evidence="17">
    <location>
        <position position="838"/>
    </location>
    <ligand>
        <name>[4Fe-4S] cluster</name>
        <dbReference type="ChEBI" id="CHEBI:49883"/>
        <label>3</label>
    </ligand>
</feature>
<dbReference type="NCBIfam" id="TIGR02176">
    <property type="entry name" value="pyruv_ox_red"/>
    <property type="match status" value="1"/>
</dbReference>
<evidence type="ECO:0000313" key="19">
    <source>
        <dbReference type="EMBL" id="MBH8571669.1"/>
    </source>
</evidence>
<feature type="binding site" evidence="17">
    <location>
        <position position="714"/>
    </location>
    <ligand>
        <name>[4Fe-4S] cluster</name>
        <dbReference type="ChEBI" id="CHEBI:49883"/>
        <label>1</label>
    </ligand>
</feature>
<dbReference type="FunFam" id="3.40.50.920:FF:000007">
    <property type="entry name" value="Pyruvate:ferredoxin (Flavodoxin) oxidoreductase"/>
    <property type="match status" value="1"/>
</dbReference>
<dbReference type="EC" id="1.2.7.-" evidence="14"/>
<feature type="binding site" evidence="15">
    <location>
        <position position="866"/>
    </location>
    <ligand>
        <name>thiamine diphosphate</name>
        <dbReference type="ChEBI" id="CHEBI:58937"/>
    </ligand>
</feature>
<dbReference type="InterPro" id="IPR019752">
    <property type="entry name" value="Pyrv/ketoisovalerate_OxRed_cat"/>
</dbReference>
<dbReference type="InterPro" id="IPR011766">
    <property type="entry name" value="TPP_enzyme_TPP-bd"/>
</dbReference>
<dbReference type="InterPro" id="IPR017900">
    <property type="entry name" value="4Fe4S_Fe_S_CS"/>
</dbReference>
<dbReference type="SUPFAM" id="SSF52922">
    <property type="entry name" value="TK C-terminal domain-like"/>
    <property type="match status" value="1"/>
</dbReference>
<dbReference type="InterPro" id="IPR033412">
    <property type="entry name" value="PFOR_II"/>
</dbReference>
<feature type="binding site" evidence="17">
    <location>
        <position position="708"/>
    </location>
    <ligand>
        <name>[4Fe-4S] cluster</name>
        <dbReference type="ChEBI" id="CHEBI:49883"/>
        <label>1</label>
    </ligand>
</feature>
<dbReference type="InterPro" id="IPR002880">
    <property type="entry name" value="Pyrv_Fd/Flavodoxin_OxRdtase_N"/>
</dbReference>
<dbReference type="Pfam" id="PF01558">
    <property type="entry name" value="POR"/>
    <property type="match status" value="1"/>
</dbReference>
<dbReference type="Pfam" id="PF17147">
    <property type="entry name" value="PFOR_II"/>
    <property type="match status" value="1"/>
</dbReference>
<feature type="binding site" evidence="17">
    <location>
        <position position="767"/>
    </location>
    <ligand>
        <name>[4Fe-4S] cluster</name>
        <dbReference type="ChEBI" id="CHEBI:49883"/>
        <label>2</label>
    </ligand>
</feature>
<feature type="binding site" evidence="17">
    <location>
        <position position="718"/>
    </location>
    <ligand>
        <name>[4Fe-4S] cluster</name>
        <dbReference type="ChEBI" id="CHEBI:49883"/>
        <label>2</label>
    </ligand>
</feature>
<evidence type="ECO:0000256" key="6">
    <source>
        <dbReference type="ARBA" id="ARBA00022982"/>
    </source>
</evidence>
<feature type="binding site" evidence="15">
    <location>
        <position position="843"/>
    </location>
    <ligand>
        <name>thiamine diphosphate</name>
        <dbReference type="ChEBI" id="CHEBI:58937"/>
    </ligand>
</feature>
<sequence length="1222" mass="134406">MNKTFATIDGNEAVARVAYKLNEVIAIYPITPSSAMGEWADAWSAENRPNLWGTIPSVVQMQSEGGAAGAVHGALQTGSLSTTFTASQGLLLMIPNLYKIAGELTSAVVHVAARSLATHALSIFGDHSDVMAARATGFALLCSASVQESQDFALIAHAATLEARVSFMHFFDGFRTSHEVQKVKLLSDEELRSLIPDHLIIEHRDRALTPDRPVLRGTAQNPDVYFQAREGANPYYNACPEIVQRNMDKFGELTGRHYQIYEYHGASDADRIIVLMGSGCETVHETVDYLNARGEKVGVVKVRLYRPFDVQRFVAVLPNSVKAIAVLDRTKEPGSAGEPLYLDVVAAIHEAWGEDAGTRGCGDAGNVFNRFSASPKIVGGRYGLSSKEFTPAMVKGIFDNLAQAQPKNHFTIGIHDDVSHTSLNFDANFSTEPDNVVRAMFYGLGSDGTVGANKNSIKIIGEETDNYAQGYFVYDSKKSGSITVSHLRFGPQPIRSTYLIDQANFIGCHHWGFLEKIDVLKAAIPGGTLLLNSPYDADSVWEYLPLNVQQQIIDKHLKFYVINASQVARDSGMGGRINTIMQVCFFALAGVLPQEEAIAKIKQAIEKTYGKKGAEVVRMNLQAVDNTLDNLHKVDVPSQISSAIQKQAAISNNAPEFVREVLGRIMVWEGDELPVSALPADGTFPTGTAKWEKRNVAEEIPVWEPDVCVQCGKCVMICPHSAIRAKAYQPNELVNAPSTFKSIDAKDKDFANQKFTIQVAPEDCTGCTICVNICPAKDKSEPSRKAINMAQQLPLREQERKNWDFFLNLPNPDRRQLKLNQIRQQQLQEPLFEFSGACAGCGETPYLKLLTQLFGDRSVIANATGCSSIYGGNLPTTPWTTNSQGRGPAWSNSLFEDNAEFGFGFRLSLDKQTEFATELLQQLSGEIDENLVRAILNAEQKSEADIWEQREKVALLQQKLQEIVSSQWSVVSGQLTTDNGQLTKVKQLLSVADYLVRKSVWIVGGDGWAYDIDFGGIDHVLASGRNVNILVMDTEVYSNTGGQSSKATPRAAVAKFAASGKPAPKKDLGLIAMTYGNVYVASVAMGARDEHTLKAFLEAEAYDGPSLIIAYSHCIAHGINMTTGMNHQKSLVESGRWLLYRHNPELQKQGKNPLQLDMRSPTQLVEQSMYQENRFKMLAKSKPELAKHLLGQAQAEVDARWRMYQYLAERKIPESNSNIVSG</sequence>
<dbReference type="InterPro" id="IPR009014">
    <property type="entry name" value="Transketo_C/PFOR_II"/>
</dbReference>
<dbReference type="FunFam" id="3.40.50.970:FF:000041">
    <property type="entry name" value="Pyruvate:ferredoxin (Flavodoxin) oxidoreductase"/>
    <property type="match status" value="1"/>
</dbReference>
<keyword evidence="7 14" id="KW-0560">Oxidoreductase</keyword>
<evidence type="ECO:0000256" key="5">
    <source>
        <dbReference type="ARBA" id="ARBA00022737"/>
    </source>
</evidence>
<evidence type="ECO:0000313" key="20">
    <source>
        <dbReference type="Proteomes" id="UP000662314"/>
    </source>
</evidence>
<dbReference type="AlphaFoldDB" id="A0A8J7LDH2"/>
<evidence type="ECO:0000256" key="11">
    <source>
        <dbReference type="ARBA" id="ARBA00048963"/>
    </source>
</evidence>
<dbReference type="GO" id="GO:0016903">
    <property type="term" value="F:oxidoreductase activity, acting on the aldehyde or oxo group of donors"/>
    <property type="evidence" value="ECO:0007669"/>
    <property type="project" value="InterPro"/>
</dbReference>
<keyword evidence="8 17" id="KW-0408">Iron</keyword>
<dbReference type="EMBL" id="JAECZA010000002">
    <property type="protein sequence ID" value="MBH8571669.1"/>
    <property type="molecule type" value="Genomic_DNA"/>
</dbReference>
<evidence type="ECO:0000256" key="4">
    <source>
        <dbReference type="ARBA" id="ARBA00022723"/>
    </source>
</evidence>
<dbReference type="InterPro" id="IPR017896">
    <property type="entry name" value="4Fe4S_Fe-S-bd"/>
</dbReference>
<dbReference type="Gene3D" id="3.30.70.20">
    <property type="match status" value="1"/>
</dbReference>
<dbReference type="GO" id="GO:0006979">
    <property type="term" value="P:response to oxidative stress"/>
    <property type="evidence" value="ECO:0007669"/>
    <property type="project" value="TreeGrafter"/>
</dbReference>
<dbReference type="Pfam" id="PF13484">
    <property type="entry name" value="Fer4_16"/>
    <property type="match status" value="1"/>
</dbReference>
<feature type="binding site" evidence="15">
    <location>
        <position position="114"/>
    </location>
    <ligand>
        <name>pyruvate</name>
        <dbReference type="ChEBI" id="CHEBI:15361"/>
    </ligand>
</feature>
<dbReference type="FunFam" id="3.30.70.20:FF:000022">
    <property type="entry name" value="Pyruvate:ferredoxin (Flavodoxin) oxidoreductase"/>
    <property type="match status" value="1"/>
</dbReference>
<dbReference type="Gene3D" id="3.40.920.10">
    <property type="entry name" value="Pyruvate-ferredoxin oxidoreductase, PFOR, domain III"/>
    <property type="match status" value="1"/>
</dbReference>
<evidence type="ECO:0000256" key="1">
    <source>
        <dbReference type="ARBA" id="ARBA00009032"/>
    </source>
</evidence>
<dbReference type="Gene3D" id="3.40.50.920">
    <property type="match status" value="1"/>
</dbReference>
<feature type="binding site" evidence="17">
    <location>
        <position position="711"/>
    </location>
    <ligand>
        <name>[4Fe-4S] cluster</name>
        <dbReference type="ChEBI" id="CHEBI:49883"/>
        <label>1</label>
    </ligand>
</feature>
<comment type="catalytic activity">
    <reaction evidence="11 14">
        <text>oxidized [flavodoxin] + pyruvate + CoA + 2 H(+) = reduced [flavodoxin] + acetyl-CoA + CO2</text>
        <dbReference type="Rhea" id="RHEA:44140"/>
        <dbReference type="Rhea" id="RHEA-COMP:10622"/>
        <dbReference type="Rhea" id="RHEA-COMP:10623"/>
        <dbReference type="ChEBI" id="CHEBI:15361"/>
        <dbReference type="ChEBI" id="CHEBI:15378"/>
        <dbReference type="ChEBI" id="CHEBI:16526"/>
        <dbReference type="ChEBI" id="CHEBI:57287"/>
        <dbReference type="ChEBI" id="CHEBI:57288"/>
        <dbReference type="ChEBI" id="CHEBI:57618"/>
        <dbReference type="ChEBI" id="CHEBI:58210"/>
    </reaction>
</comment>
<protein>
    <recommendedName>
        <fullName evidence="13 14">Pyruvate-flavodoxin oxidoreductase</fullName>
        <ecNumber evidence="14">1.2.7.-</ecNumber>
    </recommendedName>
</protein>
<feature type="binding site" evidence="17">
    <location>
        <position position="770"/>
    </location>
    <ligand>
        <name>[4Fe-4S] cluster</name>
        <dbReference type="ChEBI" id="CHEBI:49883"/>
        <label>2</label>
    </ligand>
</feature>
<evidence type="ECO:0000256" key="9">
    <source>
        <dbReference type="ARBA" id="ARBA00023014"/>
    </source>
</evidence>
<dbReference type="InterPro" id="IPR002869">
    <property type="entry name" value="Pyrv_flavodox_OxRed_cen"/>
</dbReference>
<dbReference type="InterPro" id="IPR029061">
    <property type="entry name" value="THDP-binding"/>
</dbReference>
<organism evidence="19 20">
    <name type="scientific">Dendronalium phyllosphericum CENA369</name>
    <dbReference type="NCBI Taxonomy" id="1725256"/>
    <lineage>
        <taxon>Bacteria</taxon>
        <taxon>Bacillati</taxon>
        <taxon>Cyanobacteriota</taxon>
        <taxon>Cyanophyceae</taxon>
        <taxon>Nostocales</taxon>
        <taxon>Nostocaceae</taxon>
        <taxon>Dendronalium</taxon>
        <taxon>Dendronalium phyllosphericum</taxon>
    </lineage>
</organism>
<gene>
    <name evidence="19" type="primary">nifJ</name>
    <name evidence="19" type="ORF">I8752_01230</name>
</gene>
<dbReference type="Gene3D" id="3.40.50.970">
    <property type="match status" value="2"/>
</dbReference>
<dbReference type="PIRSF" id="PIRSF000159">
    <property type="entry name" value="NifJ"/>
    <property type="match status" value="1"/>
</dbReference>
<dbReference type="GO" id="GO:0005506">
    <property type="term" value="F:iron ion binding"/>
    <property type="evidence" value="ECO:0007669"/>
    <property type="project" value="InterPro"/>
</dbReference>
<feature type="binding site" evidence="17">
    <location>
        <position position="841"/>
    </location>
    <ligand>
        <name>[4Fe-4S] cluster</name>
        <dbReference type="ChEBI" id="CHEBI:49883"/>
        <label>3</label>
    </ligand>
</feature>
<reference evidence="19 20" key="1">
    <citation type="journal article" date="2021" name="Int. J. Syst. Evol. Microbiol.">
        <title>Amazonocrinis nigriterrae gen. nov., sp. nov., Atlanticothrix silvestris gen. nov., sp. nov. and Dendronalium phyllosphericum gen. nov., sp. nov., nostocacean cyanobacteria from Brazilian environments.</title>
        <authorList>
            <person name="Alvarenga D.O."/>
            <person name="Andreote A.P.D."/>
            <person name="Branco L.H.Z."/>
            <person name="Delbaje E."/>
            <person name="Cruz R.B."/>
            <person name="Varani A.M."/>
            <person name="Fiore M.F."/>
        </authorList>
    </citation>
    <scope>NUCLEOTIDE SEQUENCE [LARGE SCALE GENOMIC DNA]</scope>
    <source>
        <strain evidence="19 20">CENA369</strain>
    </source>
</reference>
<keyword evidence="3 17" id="KW-0004">4Fe-4S</keyword>
<evidence type="ECO:0000256" key="2">
    <source>
        <dbReference type="ARBA" id="ARBA00022448"/>
    </source>
</evidence>
<feature type="domain" description="4Fe-4S ferredoxin-type" evidence="18">
    <location>
        <begin position="699"/>
        <end position="728"/>
    </location>
</feature>
<comment type="similarity">
    <text evidence="1 14">Belongs to the pyruvate:ferredoxin/flavodoxin oxidoreductase family.</text>
</comment>
<keyword evidence="20" id="KW-1185">Reference proteome</keyword>
<evidence type="ECO:0000256" key="7">
    <source>
        <dbReference type="ARBA" id="ARBA00023002"/>
    </source>
</evidence>
<evidence type="ECO:0000259" key="18">
    <source>
        <dbReference type="PROSITE" id="PS51379"/>
    </source>
</evidence>
<evidence type="ECO:0000256" key="14">
    <source>
        <dbReference type="PIRNR" id="PIRNR000159"/>
    </source>
</evidence>
<dbReference type="Gene3D" id="4.10.780.10">
    <property type="entry name" value="Pyruvate-flavodoxin oxidoreductase, EKR domain"/>
    <property type="match status" value="1"/>
</dbReference>
<evidence type="ECO:0000256" key="8">
    <source>
        <dbReference type="ARBA" id="ARBA00023004"/>
    </source>
</evidence>
<feature type="binding site" evidence="15">
    <location>
        <begin position="1034"/>
        <end position="1039"/>
    </location>
    <ligand>
        <name>thiamine diphosphate</name>
        <dbReference type="ChEBI" id="CHEBI:58937"/>
    </ligand>
</feature>
<evidence type="ECO:0000256" key="12">
    <source>
        <dbReference type="ARBA" id="ARBA00053837"/>
    </source>
</evidence>
<dbReference type="FunFam" id="3.40.920.10:FF:000001">
    <property type="entry name" value="Pyruvate:ferredoxin (Flavodoxin) oxidoreductase"/>
    <property type="match status" value="1"/>
</dbReference>
<comment type="cofactor">
    <cofactor evidence="17">
        <name>[4Fe-4S] cluster</name>
        <dbReference type="ChEBI" id="CHEBI:49883"/>
    </cofactor>
    <text evidence="17">Binds 3 [4Fe-4S] clusters per subunit.</text>
</comment>
<feature type="site" description="Important for catalytic activity" evidence="16">
    <location>
        <position position="1039"/>
    </location>
</feature>
<dbReference type="GO" id="GO:0051539">
    <property type="term" value="F:4 iron, 4 sulfur cluster binding"/>
    <property type="evidence" value="ECO:0007669"/>
    <property type="project" value="UniProtKB-KW"/>
</dbReference>
<evidence type="ECO:0000256" key="16">
    <source>
        <dbReference type="PIRSR" id="PIRSR000159-2"/>
    </source>
</evidence>
<feature type="site" description="Important for catalytic activity" evidence="16">
    <location>
        <position position="64"/>
    </location>
</feature>
<dbReference type="Pfam" id="PF01855">
    <property type="entry name" value="POR_N"/>
    <property type="match status" value="1"/>
</dbReference>
<dbReference type="InterPro" id="IPR037112">
    <property type="entry name" value="Pyrv-flavodox_OxR_EKR_sf"/>
</dbReference>
<feature type="site" description="Important for catalytic activity" evidence="16">
    <location>
        <position position="31"/>
    </location>
</feature>
<accession>A0A8J7LDH2</accession>
<evidence type="ECO:0000256" key="15">
    <source>
        <dbReference type="PIRSR" id="PIRSR000159-1"/>
    </source>
</evidence>
<dbReference type="PROSITE" id="PS51379">
    <property type="entry name" value="4FE4S_FER_2"/>
    <property type="match status" value="2"/>
</dbReference>
<dbReference type="InterPro" id="IPR019456">
    <property type="entry name" value="Pyrv-flavodox_OxRtase_EKR"/>
</dbReference>
<evidence type="ECO:0000256" key="13">
    <source>
        <dbReference type="ARBA" id="ARBA00067807"/>
    </source>
</evidence>
<feature type="domain" description="4Fe-4S ferredoxin-type" evidence="18">
    <location>
        <begin position="755"/>
        <end position="785"/>
    </location>
</feature>
<feature type="binding site" evidence="17">
    <location>
        <position position="764"/>
    </location>
    <ligand>
        <name>[4Fe-4S] cluster</name>
        <dbReference type="ChEBI" id="CHEBI:49883"/>
        <label>2</label>
    </ligand>
</feature>
<dbReference type="GO" id="GO:0030976">
    <property type="term" value="F:thiamine pyrophosphate binding"/>
    <property type="evidence" value="ECO:0007669"/>
    <property type="project" value="InterPro"/>
</dbReference>
<feature type="binding site" evidence="15">
    <location>
        <position position="64"/>
    </location>
    <ligand>
        <name>thiamine diphosphate</name>
        <dbReference type="ChEBI" id="CHEBI:58937"/>
    </ligand>
</feature>
<dbReference type="CDD" id="cd07034">
    <property type="entry name" value="TPP_PYR_PFOR_IOR-alpha_like"/>
    <property type="match status" value="1"/>
</dbReference>
<dbReference type="CDD" id="cd03377">
    <property type="entry name" value="TPP_PFOR_PNO"/>
    <property type="match status" value="1"/>
</dbReference>